<dbReference type="CDD" id="cd12148">
    <property type="entry name" value="fungal_TF_MHR"/>
    <property type="match status" value="1"/>
</dbReference>
<comment type="subcellular location">
    <subcellularLocation>
        <location evidence="1">Nucleus</location>
    </subcellularLocation>
</comment>
<reference evidence="6" key="1">
    <citation type="journal article" date="2020" name="Phytopathology">
        <title>Genome sequence of the chestnut blight fungus Cryphonectria parasitica EP155: A fundamental resource for an archetypical invasive plant pathogen.</title>
        <authorList>
            <person name="Crouch J.A."/>
            <person name="Dawe A."/>
            <person name="Aerts A."/>
            <person name="Barry K."/>
            <person name="Churchill A.C.L."/>
            <person name="Grimwood J."/>
            <person name="Hillman B."/>
            <person name="Milgroom M.G."/>
            <person name="Pangilinan J."/>
            <person name="Smith M."/>
            <person name="Salamov A."/>
            <person name="Schmutz J."/>
            <person name="Yadav J."/>
            <person name="Grigoriev I.V."/>
            <person name="Nuss D."/>
        </authorList>
    </citation>
    <scope>NUCLEOTIDE SEQUENCE</scope>
    <source>
        <strain evidence="6">EP155</strain>
    </source>
</reference>
<evidence type="ECO:0000313" key="6">
    <source>
        <dbReference type="EMBL" id="KAF3762012.1"/>
    </source>
</evidence>
<dbReference type="EMBL" id="MU032351">
    <property type="protein sequence ID" value="KAF3762012.1"/>
    <property type="molecule type" value="Genomic_DNA"/>
</dbReference>
<evidence type="ECO:0000256" key="1">
    <source>
        <dbReference type="ARBA" id="ARBA00004123"/>
    </source>
</evidence>
<dbReference type="GO" id="GO:0008270">
    <property type="term" value="F:zinc ion binding"/>
    <property type="evidence" value="ECO:0007669"/>
    <property type="project" value="InterPro"/>
</dbReference>
<dbReference type="GO" id="GO:0006351">
    <property type="term" value="P:DNA-templated transcription"/>
    <property type="evidence" value="ECO:0007669"/>
    <property type="project" value="InterPro"/>
</dbReference>
<dbReference type="PROSITE" id="PS50048">
    <property type="entry name" value="ZN2_CY6_FUNGAL_2"/>
    <property type="match status" value="1"/>
</dbReference>
<evidence type="ECO:0000313" key="7">
    <source>
        <dbReference type="Proteomes" id="UP000803844"/>
    </source>
</evidence>
<dbReference type="SMART" id="SM00906">
    <property type="entry name" value="Fungal_trans"/>
    <property type="match status" value="1"/>
</dbReference>
<feature type="region of interest" description="Disordered" evidence="4">
    <location>
        <begin position="36"/>
        <end position="60"/>
    </location>
</feature>
<dbReference type="Gene3D" id="4.10.240.10">
    <property type="entry name" value="Zn(2)-C6 fungal-type DNA-binding domain"/>
    <property type="match status" value="1"/>
</dbReference>
<keyword evidence="7" id="KW-1185">Reference proteome</keyword>
<evidence type="ECO:0000256" key="3">
    <source>
        <dbReference type="ARBA" id="ARBA00023242"/>
    </source>
</evidence>
<accession>A0A9P4XWB7</accession>
<dbReference type="PANTHER" id="PTHR31001:SF85">
    <property type="entry name" value="ZN(II)2CYS6 TRANSCRIPTION FACTOR (EUROFUNG)"/>
    <property type="match status" value="1"/>
</dbReference>
<dbReference type="GO" id="GO:0005634">
    <property type="term" value="C:nucleus"/>
    <property type="evidence" value="ECO:0007669"/>
    <property type="project" value="UniProtKB-SubCell"/>
</dbReference>
<dbReference type="CDD" id="cd00067">
    <property type="entry name" value="GAL4"/>
    <property type="match status" value="1"/>
</dbReference>
<dbReference type="GeneID" id="63835598"/>
<gene>
    <name evidence="6" type="ORF">M406DRAFT_282128</name>
</gene>
<organism evidence="6 7">
    <name type="scientific">Cryphonectria parasitica (strain ATCC 38755 / EP155)</name>
    <dbReference type="NCBI Taxonomy" id="660469"/>
    <lineage>
        <taxon>Eukaryota</taxon>
        <taxon>Fungi</taxon>
        <taxon>Dikarya</taxon>
        <taxon>Ascomycota</taxon>
        <taxon>Pezizomycotina</taxon>
        <taxon>Sordariomycetes</taxon>
        <taxon>Sordariomycetidae</taxon>
        <taxon>Diaporthales</taxon>
        <taxon>Cryphonectriaceae</taxon>
        <taxon>Cryphonectria-Endothia species complex</taxon>
        <taxon>Cryphonectria</taxon>
    </lineage>
</organism>
<dbReference type="AlphaFoldDB" id="A0A9P4XWB7"/>
<comment type="caution">
    <text evidence="6">The sequence shown here is derived from an EMBL/GenBank/DDBJ whole genome shotgun (WGS) entry which is preliminary data.</text>
</comment>
<dbReference type="Proteomes" id="UP000803844">
    <property type="component" value="Unassembled WGS sequence"/>
</dbReference>
<sequence length="656" mass="74820">MPYNCQLCVRRKVKCDRTVPTCSSCVKSKQKCVYQAPPKPRRRKRRHDETEASSTPEEDLHERLARYEHILRENGLLEVGEDQPPGETMNKAKPGRLVSGDGKSRYIDSTLWLDTGMDDIHELSDDAEGPHDLNLGPSSFMHSYDPVSAALLGISQNLLEFHPSHEHAMKLWQTNVHNVQPLCRILHVPTTTQMVTSISRQPSTATRAQECQLFAIYHFSIYTLSDEDCLRDYSESRSVLLTRYEHALRQALVNASWLKTTEMPIMQAYMLFLICGRSYLDPHTFWMLTGIAVRIAQRMGLHRDAESLGLPPFEVQMRRRLFWQLVPLDGFAGQHSGTGISMPPNTWDVKKPLNLDDDQIYPGMTQQPEEVKGATDMIYVLMRVELSNFYSRKALRWKSGGAGPSVHLRTSGDGIELVDQVEAAIEDKILRYCDVINPLHYLVMLIVRSAANIVRLRIHMTPLMNSHAISDARRRKLYELAQRILDVDNAVYRHPQLQCWRWQVKEFFLWDALICILTSLAKPGFFSRTELDAAWAKVGETLTNHPEITGSRRPVYSAAWKALIEAWEANPPSNSDPEPKYIIELKLNRSKVKRVPTSQTRDVTSGRSDIEAVAPLDSTISNWNEASLDTFSGYSPGVADWVFWDQFFQNAVANRD</sequence>
<dbReference type="InterPro" id="IPR036864">
    <property type="entry name" value="Zn2-C6_fun-type_DNA-bd_sf"/>
</dbReference>
<protein>
    <submittedName>
        <fullName evidence="6">C6 transcription factor domain protein</fullName>
    </submittedName>
</protein>
<proteinExistence type="predicted"/>
<dbReference type="InterPro" id="IPR001138">
    <property type="entry name" value="Zn2Cys6_DnaBD"/>
</dbReference>
<dbReference type="RefSeq" id="XP_040772991.1">
    <property type="nucleotide sequence ID" value="XM_040918469.1"/>
</dbReference>
<name>A0A9P4XWB7_CRYP1</name>
<feature type="domain" description="Zn(2)-C6 fungal-type" evidence="5">
    <location>
        <begin position="4"/>
        <end position="34"/>
    </location>
</feature>
<dbReference type="SUPFAM" id="SSF57701">
    <property type="entry name" value="Zn2/Cys6 DNA-binding domain"/>
    <property type="match status" value="1"/>
</dbReference>
<evidence type="ECO:0000259" key="5">
    <source>
        <dbReference type="PROSITE" id="PS50048"/>
    </source>
</evidence>
<dbReference type="SMART" id="SM00066">
    <property type="entry name" value="GAL4"/>
    <property type="match status" value="1"/>
</dbReference>
<dbReference type="Pfam" id="PF04082">
    <property type="entry name" value="Fungal_trans"/>
    <property type="match status" value="1"/>
</dbReference>
<dbReference type="Pfam" id="PF00172">
    <property type="entry name" value="Zn_clus"/>
    <property type="match status" value="1"/>
</dbReference>
<dbReference type="InterPro" id="IPR050613">
    <property type="entry name" value="Sec_Metabolite_Reg"/>
</dbReference>
<evidence type="ECO:0000256" key="4">
    <source>
        <dbReference type="SAM" id="MobiDB-lite"/>
    </source>
</evidence>
<keyword evidence="3" id="KW-0539">Nucleus</keyword>
<dbReference type="OrthoDB" id="435881at2759"/>
<dbReference type="InterPro" id="IPR007219">
    <property type="entry name" value="XnlR_reg_dom"/>
</dbReference>
<dbReference type="GO" id="GO:0003677">
    <property type="term" value="F:DNA binding"/>
    <property type="evidence" value="ECO:0007669"/>
    <property type="project" value="InterPro"/>
</dbReference>
<dbReference type="PANTHER" id="PTHR31001">
    <property type="entry name" value="UNCHARACTERIZED TRANSCRIPTIONAL REGULATORY PROTEIN"/>
    <property type="match status" value="1"/>
</dbReference>
<keyword evidence="2" id="KW-0479">Metal-binding</keyword>
<evidence type="ECO:0000256" key="2">
    <source>
        <dbReference type="ARBA" id="ARBA00022723"/>
    </source>
</evidence>
<dbReference type="GO" id="GO:0000981">
    <property type="term" value="F:DNA-binding transcription factor activity, RNA polymerase II-specific"/>
    <property type="evidence" value="ECO:0007669"/>
    <property type="project" value="InterPro"/>
</dbReference>